<evidence type="ECO:0000256" key="2">
    <source>
        <dbReference type="ARBA" id="ARBA00022723"/>
    </source>
</evidence>
<dbReference type="FunFam" id="1.10.150.300:FF:000001">
    <property type="entry name" value="Ribosome-binding ATPase YchF"/>
    <property type="match status" value="1"/>
</dbReference>
<name>A0AAW5JZW7_9BACT</name>
<dbReference type="SUPFAM" id="SSF52540">
    <property type="entry name" value="P-loop containing nucleoside triphosphate hydrolases"/>
    <property type="match status" value="1"/>
</dbReference>
<dbReference type="GO" id="GO:0016887">
    <property type="term" value="F:ATP hydrolysis activity"/>
    <property type="evidence" value="ECO:0007669"/>
    <property type="project" value="UniProtKB-UniRule"/>
</dbReference>
<dbReference type="HAMAP" id="MF_00944">
    <property type="entry name" value="YchF_OLA1_ATPase"/>
    <property type="match status" value="1"/>
</dbReference>
<evidence type="ECO:0000256" key="4">
    <source>
        <dbReference type="ARBA" id="ARBA00022840"/>
    </source>
</evidence>
<dbReference type="PROSITE" id="PS51710">
    <property type="entry name" value="G_OBG"/>
    <property type="match status" value="1"/>
</dbReference>
<comment type="cofactor">
    <cofactor evidence="1">
        <name>Mg(2+)</name>
        <dbReference type="ChEBI" id="CHEBI:18420"/>
    </cofactor>
</comment>
<dbReference type="AlphaFoldDB" id="A0AAW5JZW7"/>
<dbReference type="InterPro" id="IPR031167">
    <property type="entry name" value="G_OBG"/>
</dbReference>
<dbReference type="GeneID" id="95756957"/>
<evidence type="ECO:0000259" key="7">
    <source>
        <dbReference type="PROSITE" id="PS51710"/>
    </source>
</evidence>
<dbReference type="PRINTS" id="PR00326">
    <property type="entry name" value="GTP1OBG"/>
</dbReference>
<accession>A0AAW5JZW7</accession>
<proteinExistence type="inferred from homology"/>
<dbReference type="Proteomes" id="UP001205919">
    <property type="component" value="Unassembled WGS sequence"/>
</dbReference>
<dbReference type="EMBL" id="JANFYT010000002">
    <property type="protein sequence ID" value="MCQ4813054.1"/>
    <property type="molecule type" value="Genomic_DNA"/>
</dbReference>
<dbReference type="InterPro" id="IPR004095">
    <property type="entry name" value="TGS"/>
</dbReference>
<dbReference type="SUPFAM" id="SSF81271">
    <property type="entry name" value="TGS-like"/>
    <property type="match status" value="1"/>
</dbReference>
<comment type="caution">
    <text evidence="9">The sequence shown here is derived from an EMBL/GenBank/DDBJ whole genome shotgun (WGS) entry which is preliminary data.</text>
</comment>
<evidence type="ECO:0000256" key="5">
    <source>
        <dbReference type="ARBA" id="ARBA00022842"/>
    </source>
</evidence>
<evidence type="ECO:0000256" key="6">
    <source>
        <dbReference type="HAMAP-Rule" id="MF_00944"/>
    </source>
</evidence>
<dbReference type="InterPro" id="IPR004396">
    <property type="entry name" value="ATPase_YchF/OLA1"/>
</dbReference>
<comment type="function">
    <text evidence="6">ATPase that binds to both the 70S ribosome and the 50S ribosomal subunit in a nucleotide-independent manner.</text>
</comment>
<dbReference type="NCBIfam" id="TIGR00092">
    <property type="entry name" value="redox-regulated ATPase YchF"/>
    <property type="match status" value="1"/>
</dbReference>
<dbReference type="GO" id="GO:0046872">
    <property type="term" value="F:metal ion binding"/>
    <property type="evidence" value="ECO:0007669"/>
    <property type="project" value="UniProtKB-KW"/>
</dbReference>
<keyword evidence="2" id="KW-0479">Metal-binding</keyword>
<dbReference type="Pfam" id="PF01926">
    <property type="entry name" value="MMR_HSR1"/>
    <property type="match status" value="1"/>
</dbReference>
<dbReference type="InterPro" id="IPR023192">
    <property type="entry name" value="TGS-like_dom_sf"/>
</dbReference>
<organism evidence="9 10">
    <name type="scientific">Cloacibacillus evryensis</name>
    <dbReference type="NCBI Taxonomy" id="508460"/>
    <lineage>
        <taxon>Bacteria</taxon>
        <taxon>Thermotogati</taxon>
        <taxon>Synergistota</taxon>
        <taxon>Synergistia</taxon>
        <taxon>Synergistales</taxon>
        <taxon>Synergistaceae</taxon>
        <taxon>Cloacibacillus</taxon>
    </lineage>
</organism>
<dbReference type="Gene3D" id="1.10.150.300">
    <property type="entry name" value="TGS-like domain"/>
    <property type="match status" value="1"/>
</dbReference>
<feature type="domain" description="TGS" evidence="8">
    <location>
        <begin position="278"/>
        <end position="362"/>
    </location>
</feature>
<dbReference type="Gene3D" id="3.40.50.300">
    <property type="entry name" value="P-loop containing nucleotide triphosphate hydrolases"/>
    <property type="match status" value="1"/>
</dbReference>
<dbReference type="Gene3D" id="3.10.20.30">
    <property type="match status" value="1"/>
</dbReference>
<dbReference type="InterPro" id="IPR012676">
    <property type="entry name" value="TGS-like"/>
</dbReference>
<gene>
    <name evidence="6 9" type="primary">ychF</name>
    <name evidence="9" type="ORF">NE630_01295</name>
</gene>
<dbReference type="GO" id="GO:0005524">
    <property type="term" value="F:ATP binding"/>
    <property type="evidence" value="ECO:0007669"/>
    <property type="project" value="UniProtKB-UniRule"/>
</dbReference>
<comment type="caution">
    <text evidence="6">Lacks conserved residue(s) required for the propagation of feature annotation.</text>
</comment>
<evidence type="ECO:0000313" key="9">
    <source>
        <dbReference type="EMBL" id="MCQ4813054.1"/>
    </source>
</evidence>
<dbReference type="PANTHER" id="PTHR23305:SF18">
    <property type="entry name" value="OBG-TYPE G DOMAIN-CONTAINING PROTEIN"/>
    <property type="match status" value="1"/>
</dbReference>
<protein>
    <recommendedName>
        <fullName evidence="6">Ribosome-binding ATPase YchF</fullName>
    </recommendedName>
</protein>
<dbReference type="CDD" id="cd04867">
    <property type="entry name" value="TGS_YchF_OLA1"/>
    <property type="match status" value="1"/>
</dbReference>
<evidence type="ECO:0000256" key="1">
    <source>
        <dbReference type="ARBA" id="ARBA00001946"/>
    </source>
</evidence>
<evidence type="ECO:0000256" key="3">
    <source>
        <dbReference type="ARBA" id="ARBA00022741"/>
    </source>
</evidence>
<sequence>MLHCGIVGLPLSGKSTVFNVITRAGAEVKPYAGGKTDPNKAVVSVPDRRFDELVKINSPRKETPAQVEFVDLAGLSRGAGKGEGLGNAFLSFVADADALIQVIRCFGNPAVEHPEGSVDPVRDWDILDNELIFRDLAVIENRLGKLRAKKKLTPDEDKEKALLEKCYDCLMEERPLSSIELKPEEWRQLRGFSFVTSKPQIILLNLDESQSEESRIPKWDELKKRAEEHGAKLCTLYGSLEMDIMDLSPEEAAEFTEGLNISEPGRERLIEEAYRVLGLISFFTSGPDEVRAWTLHKGETAVDAAGTIHSDLARGFIRAQVVAYDDYMKYGHSFDDCRKAGVLRLEGKEYIVKDGDMIEIRFNV</sequence>
<dbReference type="InterPro" id="IPR027417">
    <property type="entry name" value="P-loop_NTPase"/>
</dbReference>
<keyword evidence="5" id="KW-0460">Magnesium</keyword>
<dbReference type="PANTHER" id="PTHR23305">
    <property type="entry name" value="OBG GTPASE FAMILY"/>
    <property type="match status" value="1"/>
</dbReference>
<dbReference type="GO" id="GO:0005525">
    <property type="term" value="F:GTP binding"/>
    <property type="evidence" value="ECO:0007669"/>
    <property type="project" value="InterPro"/>
</dbReference>
<dbReference type="GO" id="GO:0043023">
    <property type="term" value="F:ribosomal large subunit binding"/>
    <property type="evidence" value="ECO:0007669"/>
    <property type="project" value="UniProtKB-UniRule"/>
</dbReference>
<dbReference type="Pfam" id="PF06071">
    <property type="entry name" value="YchF-GTPase_C"/>
    <property type="match status" value="1"/>
</dbReference>
<dbReference type="RefSeq" id="WP_008712913.1">
    <property type="nucleotide sequence ID" value="NZ_CABKQM010000008.1"/>
</dbReference>
<dbReference type="FunFam" id="3.10.20.30:FF:000001">
    <property type="entry name" value="Ribosome-binding ATPase YchF"/>
    <property type="match status" value="1"/>
</dbReference>
<dbReference type="PROSITE" id="PS51880">
    <property type="entry name" value="TGS"/>
    <property type="match status" value="1"/>
</dbReference>
<dbReference type="InterPro" id="IPR013029">
    <property type="entry name" value="YchF_C"/>
</dbReference>
<dbReference type="InterPro" id="IPR006073">
    <property type="entry name" value="GTP-bd"/>
</dbReference>
<keyword evidence="10" id="KW-1185">Reference proteome</keyword>
<comment type="similarity">
    <text evidence="6">Belongs to the TRAFAC class OBG-HflX-like GTPase superfamily. OBG GTPase family. YchF/OLA1 subfamily.</text>
</comment>
<feature type="domain" description="OBG-type G" evidence="7">
    <location>
        <begin position="2"/>
        <end position="256"/>
    </location>
</feature>
<keyword evidence="4 6" id="KW-0067">ATP-binding</keyword>
<keyword evidence="3 6" id="KW-0547">Nucleotide-binding</keyword>
<dbReference type="InterPro" id="IPR012675">
    <property type="entry name" value="Beta-grasp_dom_sf"/>
</dbReference>
<evidence type="ECO:0000313" key="10">
    <source>
        <dbReference type="Proteomes" id="UP001205919"/>
    </source>
</evidence>
<dbReference type="PIRSF" id="PIRSF006641">
    <property type="entry name" value="CHP00092"/>
    <property type="match status" value="1"/>
</dbReference>
<reference evidence="9 10" key="1">
    <citation type="submission" date="2022-06" db="EMBL/GenBank/DDBJ databases">
        <title>Isolation of gut microbiota from human fecal samples.</title>
        <authorList>
            <person name="Pamer E.G."/>
            <person name="Barat B."/>
            <person name="Waligurski E."/>
            <person name="Medina S."/>
            <person name="Paddock L."/>
            <person name="Mostad J."/>
        </authorList>
    </citation>
    <scope>NUCLEOTIDE SEQUENCE [LARGE SCALE GENOMIC DNA]</scope>
    <source>
        <strain evidence="9 10">DFI.9.90</strain>
    </source>
</reference>
<dbReference type="GO" id="GO:0005737">
    <property type="term" value="C:cytoplasm"/>
    <property type="evidence" value="ECO:0007669"/>
    <property type="project" value="TreeGrafter"/>
</dbReference>
<evidence type="ECO:0000259" key="8">
    <source>
        <dbReference type="PROSITE" id="PS51880"/>
    </source>
</evidence>